<keyword evidence="4" id="KW-1185">Reference proteome</keyword>
<dbReference type="OrthoDB" id="9799747at2"/>
<evidence type="ECO:0000259" key="2">
    <source>
        <dbReference type="PROSITE" id="PS50995"/>
    </source>
</evidence>
<dbReference type="PANTHER" id="PTHR33164:SF58">
    <property type="entry name" value="DNA-BINDING TRANSCRIPTIONAL REPRESSOR SCOC"/>
    <property type="match status" value="1"/>
</dbReference>
<dbReference type="PROSITE" id="PS50995">
    <property type="entry name" value="HTH_MARR_2"/>
    <property type="match status" value="1"/>
</dbReference>
<reference evidence="3 4" key="1">
    <citation type="submission" date="2018-10" db="EMBL/GenBank/DDBJ databases">
        <title>Draft genome sequence of Bacillus salarius IM0101, isolated from a hypersaline soil in Inner Mongolia, China.</title>
        <authorList>
            <person name="Yamprayoonswat W."/>
            <person name="Boonvisut S."/>
            <person name="Jumpathong W."/>
            <person name="Sittihan S."/>
            <person name="Ruangsuj P."/>
            <person name="Wanthongcharoen S."/>
            <person name="Thongpramul N."/>
            <person name="Pimmason S."/>
            <person name="Yu B."/>
            <person name="Yasawong M."/>
        </authorList>
    </citation>
    <scope>NUCLEOTIDE SEQUENCE [LARGE SCALE GENOMIC DNA]</scope>
    <source>
        <strain evidence="3 4">IM0101</strain>
    </source>
</reference>
<protein>
    <submittedName>
        <fullName evidence="3">MarR family transcriptional regulator</fullName>
    </submittedName>
</protein>
<dbReference type="InterPro" id="IPR000835">
    <property type="entry name" value="HTH_MarR-typ"/>
</dbReference>
<evidence type="ECO:0000256" key="1">
    <source>
        <dbReference type="ARBA" id="ARBA00023125"/>
    </source>
</evidence>
<dbReference type="InterPro" id="IPR036390">
    <property type="entry name" value="WH_DNA-bd_sf"/>
</dbReference>
<dbReference type="SMART" id="SM00347">
    <property type="entry name" value="HTH_MARR"/>
    <property type="match status" value="1"/>
</dbReference>
<dbReference type="GO" id="GO:0003677">
    <property type="term" value="F:DNA binding"/>
    <property type="evidence" value="ECO:0007669"/>
    <property type="project" value="UniProtKB-KW"/>
</dbReference>
<dbReference type="InterPro" id="IPR039422">
    <property type="entry name" value="MarR/SlyA-like"/>
</dbReference>
<dbReference type="EMBL" id="RBVX01000003">
    <property type="protein sequence ID" value="RSL34588.1"/>
    <property type="molecule type" value="Genomic_DNA"/>
</dbReference>
<dbReference type="Gene3D" id="1.10.10.10">
    <property type="entry name" value="Winged helix-like DNA-binding domain superfamily/Winged helix DNA-binding domain"/>
    <property type="match status" value="1"/>
</dbReference>
<dbReference type="PANTHER" id="PTHR33164">
    <property type="entry name" value="TRANSCRIPTIONAL REGULATOR, MARR FAMILY"/>
    <property type="match status" value="1"/>
</dbReference>
<organism evidence="3 4">
    <name type="scientific">Salibacterium salarium</name>
    <dbReference type="NCBI Taxonomy" id="284579"/>
    <lineage>
        <taxon>Bacteria</taxon>
        <taxon>Bacillati</taxon>
        <taxon>Bacillota</taxon>
        <taxon>Bacilli</taxon>
        <taxon>Bacillales</taxon>
        <taxon>Bacillaceae</taxon>
    </lineage>
</organism>
<dbReference type="AlphaFoldDB" id="A0A3R9QN62"/>
<name>A0A3R9QN62_9BACI</name>
<dbReference type="GO" id="GO:0006950">
    <property type="term" value="P:response to stress"/>
    <property type="evidence" value="ECO:0007669"/>
    <property type="project" value="TreeGrafter"/>
</dbReference>
<comment type="caution">
    <text evidence="3">The sequence shown here is derived from an EMBL/GenBank/DDBJ whole genome shotgun (WGS) entry which is preliminary data.</text>
</comment>
<sequence>MEKYQWNYHSYLNLLRGILKVMEEDWQKSAQDLGITQAEQHILWILYMENQATMTKIADIGLWDLSTVMQIIKRLREKKLVKIEKNENDLRVSYVSLTNKGEEVRKQTAEQPHQLLNFIEQYGNKSDEHMQELEDFHRFLEEINLQFHGKEFVDWVKKTK</sequence>
<gene>
    <name evidence="3" type="ORF">D7Z54_05465</name>
</gene>
<keyword evidence="1" id="KW-0238">DNA-binding</keyword>
<dbReference type="SUPFAM" id="SSF46785">
    <property type="entry name" value="Winged helix' DNA-binding domain"/>
    <property type="match status" value="1"/>
</dbReference>
<dbReference type="Pfam" id="PF01047">
    <property type="entry name" value="MarR"/>
    <property type="match status" value="1"/>
</dbReference>
<evidence type="ECO:0000313" key="4">
    <source>
        <dbReference type="Proteomes" id="UP000275076"/>
    </source>
</evidence>
<proteinExistence type="predicted"/>
<evidence type="ECO:0000313" key="3">
    <source>
        <dbReference type="EMBL" id="RSL34588.1"/>
    </source>
</evidence>
<dbReference type="RefSeq" id="WP_125554819.1">
    <property type="nucleotide sequence ID" value="NZ_RBVX01000003.1"/>
</dbReference>
<dbReference type="Proteomes" id="UP000275076">
    <property type="component" value="Unassembled WGS sequence"/>
</dbReference>
<dbReference type="GO" id="GO:0003700">
    <property type="term" value="F:DNA-binding transcription factor activity"/>
    <property type="evidence" value="ECO:0007669"/>
    <property type="project" value="InterPro"/>
</dbReference>
<accession>A0A3R9QN62</accession>
<dbReference type="InterPro" id="IPR036388">
    <property type="entry name" value="WH-like_DNA-bd_sf"/>
</dbReference>
<feature type="domain" description="HTH marR-type" evidence="2">
    <location>
        <begin position="8"/>
        <end position="145"/>
    </location>
</feature>